<dbReference type="Proteomes" id="UP001642540">
    <property type="component" value="Unassembled WGS sequence"/>
</dbReference>
<proteinExistence type="predicted"/>
<feature type="compositionally biased region" description="Polar residues" evidence="1">
    <location>
        <begin position="109"/>
        <end position="124"/>
    </location>
</feature>
<feature type="compositionally biased region" description="Low complexity" evidence="1">
    <location>
        <begin position="66"/>
        <end position="76"/>
    </location>
</feature>
<name>A0ABP1QKT8_9HEXA</name>
<sequence>MNTKMFHRGPMDRLTTFTHLPVLSTCLLLLIQFQIFHALPTSAASSLSTSSSNQNQDQVGNTQGASSSSTSDDSVYPYSSYRPGLIIDSYRPYAYYQQQQEIQQIQQQHPNSVYSSQSATPPSQSKVGQLIAKESHVETSKQYIDNFDRVDKGVTIVDNEKKIPFPEEGRQPRLSPLPSRHFEEKKVIDPENEEKKSQEILAQEQKSIVELSYPPPFAPELDPRYERRESGLGPISLLDQAGPFW</sequence>
<accession>A0ABP1QKT8</accession>
<feature type="compositionally biased region" description="Polar residues" evidence="1">
    <location>
        <begin position="53"/>
        <end position="65"/>
    </location>
</feature>
<comment type="caution">
    <text evidence="2">The sequence shown here is derived from an EMBL/GenBank/DDBJ whole genome shotgun (WGS) entry which is preliminary data.</text>
</comment>
<gene>
    <name evidence="2" type="ORF">ODALV1_LOCUS11801</name>
</gene>
<evidence type="ECO:0000313" key="2">
    <source>
        <dbReference type="EMBL" id="CAL8104571.1"/>
    </source>
</evidence>
<dbReference type="EMBL" id="CAXLJM020000035">
    <property type="protein sequence ID" value="CAL8104571.1"/>
    <property type="molecule type" value="Genomic_DNA"/>
</dbReference>
<evidence type="ECO:0000313" key="3">
    <source>
        <dbReference type="Proteomes" id="UP001642540"/>
    </source>
</evidence>
<feature type="region of interest" description="Disordered" evidence="1">
    <location>
        <begin position="101"/>
        <end position="124"/>
    </location>
</feature>
<reference evidence="2 3" key="1">
    <citation type="submission" date="2024-08" db="EMBL/GenBank/DDBJ databases">
        <authorList>
            <person name="Cucini C."/>
            <person name="Frati F."/>
        </authorList>
    </citation>
    <scope>NUCLEOTIDE SEQUENCE [LARGE SCALE GENOMIC DNA]</scope>
</reference>
<protein>
    <submittedName>
        <fullName evidence="2">Uncharacterized protein</fullName>
    </submittedName>
</protein>
<keyword evidence="3" id="KW-1185">Reference proteome</keyword>
<evidence type="ECO:0000256" key="1">
    <source>
        <dbReference type="SAM" id="MobiDB-lite"/>
    </source>
</evidence>
<organism evidence="2 3">
    <name type="scientific">Orchesella dallaii</name>
    <dbReference type="NCBI Taxonomy" id="48710"/>
    <lineage>
        <taxon>Eukaryota</taxon>
        <taxon>Metazoa</taxon>
        <taxon>Ecdysozoa</taxon>
        <taxon>Arthropoda</taxon>
        <taxon>Hexapoda</taxon>
        <taxon>Collembola</taxon>
        <taxon>Entomobryomorpha</taxon>
        <taxon>Entomobryoidea</taxon>
        <taxon>Orchesellidae</taxon>
        <taxon>Orchesellinae</taxon>
        <taxon>Orchesella</taxon>
    </lineage>
</organism>
<feature type="region of interest" description="Disordered" evidence="1">
    <location>
        <begin position="46"/>
        <end position="76"/>
    </location>
</feature>